<feature type="chain" id="PRO_5045846262" evidence="2">
    <location>
        <begin position="19"/>
        <end position="125"/>
    </location>
</feature>
<feature type="region of interest" description="Disordered" evidence="1">
    <location>
        <begin position="20"/>
        <end position="40"/>
    </location>
</feature>
<evidence type="ECO:0000313" key="3">
    <source>
        <dbReference type="EMBL" id="MEQ2213911.1"/>
    </source>
</evidence>
<reference evidence="3 4" key="1">
    <citation type="submission" date="2021-06" db="EMBL/GenBank/DDBJ databases">
        <authorList>
            <person name="Palmer J.M."/>
        </authorList>
    </citation>
    <scope>NUCLEOTIDE SEQUENCE [LARGE SCALE GENOMIC DNA]</scope>
    <source>
        <strain evidence="3 4">XC_2019</strain>
        <tissue evidence="3">Muscle</tissue>
    </source>
</reference>
<comment type="caution">
    <text evidence="3">The sequence shown here is derived from an EMBL/GenBank/DDBJ whole genome shotgun (WGS) entry which is preliminary data.</text>
</comment>
<feature type="signal peptide" evidence="2">
    <location>
        <begin position="1"/>
        <end position="18"/>
    </location>
</feature>
<keyword evidence="4" id="KW-1185">Reference proteome</keyword>
<organism evidence="3 4">
    <name type="scientific">Xenoophorus captivus</name>
    <dbReference type="NCBI Taxonomy" id="1517983"/>
    <lineage>
        <taxon>Eukaryota</taxon>
        <taxon>Metazoa</taxon>
        <taxon>Chordata</taxon>
        <taxon>Craniata</taxon>
        <taxon>Vertebrata</taxon>
        <taxon>Euteleostomi</taxon>
        <taxon>Actinopterygii</taxon>
        <taxon>Neopterygii</taxon>
        <taxon>Teleostei</taxon>
        <taxon>Neoteleostei</taxon>
        <taxon>Acanthomorphata</taxon>
        <taxon>Ovalentaria</taxon>
        <taxon>Atherinomorphae</taxon>
        <taxon>Cyprinodontiformes</taxon>
        <taxon>Goodeidae</taxon>
        <taxon>Xenoophorus</taxon>
    </lineage>
</organism>
<evidence type="ECO:0000256" key="1">
    <source>
        <dbReference type="SAM" id="MobiDB-lite"/>
    </source>
</evidence>
<name>A0ABV0S1A8_9TELE</name>
<protein>
    <submittedName>
        <fullName evidence="3">Uncharacterized protein</fullName>
    </submittedName>
</protein>
<evidence type="ECO:0000256" key="2">
    <source>
        <dbReference type="SAM" id="SignalP"/>
    </source>
</evidence>
<proteinExistence type="predicted"/>
<feature type="non-terminal residue" evidence="3">
    <location>
        <position position="1"/>
    </location>
</feature>
<sequence length="125" mass="14388">LMLMLLFLFRSLDGKIQSDSSNKNMLETNSKAEPESALSTQLNRQYISGRHARLTKEQRWGSALLSRHQSLEEEFERAKAAVEVSRVQLSTTLHICHLSKARHLPRQLLMRFNMNRQDGFSISSC</sequence>
<gene>
    <name evidence="3" type="ORF">XENOCAPTIV_023264</name>
</gene>
<evidence type="ECO:0000313" key="4">
    <source>
        <dbReference type="Proteomes" id="UP001434883"/>
    </source>
</evidence>
<dbReference type="EMBL" id="JAHRIN010064106">
    <property type="protein sequence ID" value="MEQ2213911.1"/>
    <property type="molecule type" value="Genomic_DNA"/>
</dbReference>
<accession>A0ABV0S1A8</accession>
<dbReference type="Proteomes" id="UP001434883">
    <property type="component" value="Unassembled WGS sequence"/>
</dbReference>
<keyword evidence="2" id="KW-0732">Signal</keyword>